<dbReference type="AlphaFoldDB" id="A0A8B9RCE8"/>
<evidence type="ECO:0000259" key="6">
    <source>
        <dbReference type="PROSITE" id="PS50049"/>
    </source>
</evidence>
<comment type="similarity">
    <text evidence="2">Belongs to the tumor necrosis factor family.</text>
</comment>
<dbReference type="GO" id="GO:0043123">
    <property type="term" value="P:positive regulation of canonical NF-kappaB signal transduction"/>
    <property type="evidence" value="ECO:0007669"/>
    <property type="project" value="TreeGrafter"/>
</dbReference>
<organism evidence="8 9">
    <name type="scientific">Astyanax mexicanus</name>
    <name type="common">Blind cave fish</name>
    <name type="synonym">Astyanax fasciatus mexicanus</name>
    <dbReference type="NCBI Taxonomy" id="7994"/>
    <lineage>
        <taxon>Eukaryota</taxon>
        <taxon>Metazoa</taxon>
        <taxon>Chordata</taxon>
        <taxon>Craniata</taxon>
        <taxon>Vertebrata</taxon>
        <taxon>Euteleostomi</taxon>
        <taxon>Actinopterygii</taxon>
        <taxon>Neopterygii</taxon>
        <taxon>Teleostei</taxon>
        <taxon>Ostariophysi</taxon>
        <taxon>Characiformes</taxon>
        <taxon>Characoidei</taxon>
        <taxon>Acestrorhamphidae</taxon>
        <taxon>Acestrorhamphinae</taxon>
        <taxon>Astyanax</taxon>
    </lineage>
</organism>
<dbReference type="CTD" id="356"/>
<dbReference type="PANTHER" id="PTHR11471">
    <property type="entry name" value="TUMOR NECROSIS FACTOR FAMILY MEMBER"/>
    <property type="match status" value="1"/>
</dbReference>
<evidence type="ECO:0000256" key="4">
    <source>
        <dbReference type="ARBA" id="ARBA00023136"/>
    </source>
</evidence>
<dbReference type="Proteomes" id="UP000694621">
    <property type="component" value="Unplaced"/>
</dbReference>
<keyword evidence="5" id="KW-1133">Transmembrane helix</keyword>
<evidence type="ECO:0000313" key="7">
    <source>
        <dbReference type="EMBL" id="KAG9282718.1"/>
    </source>
</evidence>
<dbReference type="Ensembl" id="ENSAMXT00005035755.1">
    <property type="protein sequence ID" value="ENSAMXP00005032713.1"/>
    <property type="gene ID" value="ENSAMXG00005015921.1"/>
</dbReference>
<dbReference type="KEGG" id="amex:103027441"/>
<evidence type="ECO:0000256" key="1">
    <source>
        <dbReference type="ARBA" id="ARBA00004370"/>
    </source>
</evidence>
<dbReference type="SMART" id="SM00207">
    <property type="entry name" value="TNF"/>
    <property type="match status" value="1"/>
</dbReference>
<dbReference type="GO" id="GO:0005615">
    <property type="term" value="C:extracellular space"/>
    <property type="evidence" value="ECO:0007669"/>
    <property type="project" value="UniProtKB-KW"/>
</dbReference>
<name>A0A8B9RCE8_ASTMX</name>
<dbReference type="GO" id="GO:0005164">
    <property type="term" value="F:tumor necrosis factor receptor binding"/>
    <property type="evidence" value="ECO:0007669"/>
    <property type="project" value="InterPro"/>
</dbReference>
<proteinExistence type="inferred from homology"/>
<accession>A0A8B9RCE8</accession>
<evidence type="ECO:0000313" key="8">
    <source>
        <dbReference type="Ensembl" id="ENSAMXP00005032713.1"/>
    </source>
</evidence>
<dbReference type="CDD" id="cd00184">
    <property type="entry name" value="TNF"/>
    <property type="match status" value="1"/>
</dbReference>
<keyword evidence="4 5" id="KW-0472">Membrane</keyword>
<comment type="subcellular location">
    <subcellularLocation>
        <location evidence="1">Membrane</location>
    </subcellularLocation>
</comment>
<dbReference type="GO" id="GO:0006955">
    <property type="term" value="P:immune response"/>
    <property type="evidence" value="ECO:0007669"/>
    <property type="project" value="InterPro"/>
</dbReference>
<evidence type="ECO:0000256" key="3">
    <source>
        <dbReference type="ARBA" id="ARBA00022514"/>
    </source>
</evidence>
<dbReference type="PROSITE" id="PS50049">
    <property type="entry name" value="THD_2"/>
    <property type="match status" value="1"/>
</dbReference>
<dbReference type="Pfam" id="PF00229">
    <property type="entry name" value="TNF"/>
    <property type="match status" value="1"/>
</dbReference>
<dbReference type="GO" id="GO:0016020">
    <property type="term" value="C:membrane"/>
    <property type="evidence" value="ECO:0007669"/>
    <property type="project" value="UniProtKB-SubCell"/>
</dbReference>
<feature type="domain" description="THD" evidence="6">
    <location>
        <begin position="129"/>
        <end position="265"/>
    </location>
</feature>
<gene>
    <name evidence="7" type="primary">FASLG</name>
    <name evidence="7" type="ORF">AMEX_G1410</name>
</gene>
<dbReference type="Proteomes" id="UP000752171">
    <property type="component" value="Unassembled WGS sequence"/>
</dbReference>
<dbReference type="GO" id="GO:0005125">
    <property type="term" value="F:cytokine activity"/>
    <property type="evidence" value="ECO:0007669"/>
    <property type="project" value="UniProtKB-KW"/>
</dbReference>
<reference evidence="8" key="2">
    <citation type="submission" date="2025-05" db="UniProtKB">
        <authorList>
            <consortium name="Ensembl"/>
        </authorList>
    </citation>
    <scope>IDENTIFICATION</scope>
</reference>
<keyword evidence="5" id="KW-0812">Transmembrane</keyword>
<evidence type="ECO:0000256" key="2">
    <source>
        <dbReference type="ARBA" id="ARBA00008670"/>
    </source>
</evidence>
<dbReference type="InterPro" id="IPR008983">
    <property type="entry name" value="Tumour_necrosis_fac-like_dom"/>
</dbReference>
<dbReference type="InterPro" id="IPR006052">
    <property type="entry name" value="TNF_dom"/>
</dbReference>
<dbReference type="GeneID" id="103027441"/>
<keyword evidence="3" id="KW-0202">Cytokine</keyword>
<dbReference type="Gene3D" id="2.60.120.40">
    <property type="match status" value="1"/>
</dbReference>
<dbReference type="OMA" id="MACTVNF"/>
<feature type="transmembrane region" description="Helical" evidence="5">
    <location>
        <begin position="65"/>
        <end position="86"/>
    </location>
</feature>
<evidence type="ECO:0000256" key="5">
    <source>
        <dbReference type="SAM" id="Phobius"/>
    </source>
</evidence>
<reference evidence="7 10" key="1">
    <citation type="submission" date="2021-07" db="EMBL/GenBank/DDBJ databases">
        <authorList>
            <person name="Imarazene B."/>
            <person name="Zahm M."/>
            <person name="Klopp C."/>
            <person name="Cabau C."/>
            <person name="Beille S."/>
            <person name="Jouanno E."/>
            <person name="Castinel A."/>
            <person name="Lluch J."/>
            <person name="Gil L."/>
            <person name="Kuchtly C."/>
            <person name="Lopez Roques C."/>
            <person name="Donnadieu C."/>
            <person name="Parrinello H."/>
            <person name="Journot L."/>
            <person name="Du K."/>
            <person name="Schartl M."/>
            <person name="Retaux S."/>
            <person name="Guiguen Y."/>
        </authorList>
    </citation>
    <scope>NUCLEOTIDE SEQUENCE [LARGE SCALE GENOMIC DNA]</scope>
    <source>
        <strain evidence="7">Pach_M1</strain>
        <tissue evidence="7">Testis</tissue>
    </source>
</reference>
<dbReference type="EMBL" id="JAICCE010000001">
    <property type="protein sequence ID" value="KAG9282718.1"/>
    <property type="molecule type" value="Genomic_DNA"/>
</dbReference>
<protein>
    <submittedName>
        <fullName evidence="8">Fas ligand</fullName>
    </submittedName>
    <submittedName>
        <fullName evidence="7">Tumor necrosis factor ligand superfamily member 6</fullName>
    </submittedName>
</protein>
<dbReference type="GO" id="GO:0008625">
    <property type="term" value="P:extrinsic apoptotic signaling pathway via death domain receptors"/>
    <property type="evidence" value="ECO:0007669"/>
    <property type="project" value="TreeGrafter"/>
</dbReference>
<dbReference type="OrthoDB" id="5983780at2759"/>
<evidence type="ECO:0000313" key="10">
    <source>
        <dbReference type="Proteomes" id="UP000752171"/>
    </source>
</evidence>
<dbReference type="SUPFAM" id="SSF49842">
    <property type="entry name" value="TNF-like"/>
    <property type="match status" value="1"/>
</dbReference>
<sequence length="266" mass="29701">MNGNLRYQYPPVFTVDAAGGLHQQHHHHHPQMAAARTDPTLVPCWTFPPARAQTKRRSCGGLTSAAGTLLVMVLVVIFAALGLGAYQIRKLEMEVIKLKKEMNKPTESMAPQKLVGNQVEANEKANHIEAAHLMGKIQVTDTLKWEAKHGRAFTKGVQYRDGSLLVNKTGLYFVYSRVEFLSKNCKQRDSLVHEVFVTSNGEKQKLMGDHREGFCQAGSTEVWTSGSNLGSIQELKQGDLVFVSVSHPERLSHEYYDNYFGIFSLS</sequence>
<dbReference type="PANTHER" id="PTHR11471:SF33">
    <property type="entry name" value="TUMOR NECROSIS FACTOR LIGAND SUPERFAMILY MEMBER 6"/>
    <property type="match status" value="1"/>
</dbReference>
<evidence type="ECO:0000313" key="9">
    <source>
        <dbReference type="Proteomes" id="UP000694621"/>
    </source>
</evidence>